<comment type="caution">
    <text evidence="2">The sequence shown here is derived from an EMBL/GenBank/DDBJ whole genome shotgun (WGS) entry which is preliminary data.</text>
</comment>
<dbReference type="EMBL" id="JBHRXJ010000003">
    <property type="protein sequence ID" value="MFC3527672.1"/>
    <property type="molecule type" value="Genomic_DNA"/>
</dbReference>
<organism evidence="2 3">
    <name type="scientific">Paracoccus mangrovi</name>
    <dbReference type="NCBI Taxonomy" id="1715645"/>
    <lineage>
        <taxon>Bacteria</taxon>
        <taxon>Pseudomonadati</taxon>
        <taxon>Pseudomonadota</taxon>
        <taxon>Alphaproteobacteria</taxon>
        <taxon>Rhodobacterales</taxon>
        <taxon>Paracoccaceae</taxon>
        <taxon>Paracoccus</taxon>
    </lineage>
</organism>
<protein>
    <recommendedName>
        <fullName evidence="4">Lipopolysaccharide export system protein LptC</fullName>
    </recommendedName>
</protein>
<keyword evidence="1" id="KW-1133">Transmembrane helix</keyword>
<gene>
    <name evidence="2" type="ORF">ACFOMH_05750</name>
</gene>
<dbReference type="RefSeq" id="WP_374423636.1">
    <property type="nucleotide sequence ID" value="NZ_JBHRXJ010000003.1"/>
</dbReference>
<keyword evidence="1" id="KW-0812">Transmembrane</keyword>
<feature type="transmembrane region" description="Helical" evidence="1">
    <location>
        <begin position="12"/>
        <end position="29"/>
    </location>
</feature>
<evidence type="ECO:0000313" key="2">
    <source>
        <dbReference type="EMBL" id="MFC3527672.1"/>
    </source>
</evidence>
<evidence type="ECO:0000256" key="1">
    <source>
        <dbReference type="SAM" id="Phobius"/>
    </source>
</evidence>
<sequence>MLRSRIVHWLRVILPLAALALLSVLFLLARKPDPEAAIPYADVDPRDLAERQAVTSPRYAGVTDDGARVSIDSTEAAPGDGPGQGSARTVRMTIRAKDGRAADVSAGTAALEGDAILLQDGARMTTADGWIVTAPEFHASRVAGTVNADHEVNVLAPFGDLTAGQMELRPLGDGTGDHVLDLSGGVRLIYQP</sequence>
<keyword evidence="1" id="KW-0472">Membrane</keyword>
<accession>A0ABV7R3F8</accession>
<evidence type="ECO:0008006" key="4">
    <source>
        <dbReference type="Google" id="ProtNLM"/>
    </source>
</evidence>
<evidence type="ECO:0000313" key="3">
    <source>
        <dbReference type="Proteomes" id="UP001595721"/>
    </source>
</evidence>
<reference evidence="3" key="1">
    <citation type="journal article" date="2019" name="Int. J. Syst. Evol. Microbiol.">
        <title>The Global Catalogue of Microorganisms (GCM) 10K type strain sequencing project: providing services to taxonomists for standard genome sequencing and annotation.</title>
        <authorList>
            <consortium name="The Broad Institute Genomics Platform"/>
            <consortium name="The Broad Institute Genome Sequencing Center for Infectious Disease"/>
            <person name="Wu L."/>
            <person name="Ma J."/>
        </authorList>
    </citation>
    <scope>NUCLEOTIDE SEQUENCE [LARGE SCALE GENOMIC DNA]</scope>
    <source>
        <strain evidence="3">KCTC 42899</strain>
    </source>
</reference>
<name>A0ABV7R3F8_9RHOB</name>
<proteinExistence type="predicted"/>
<dbReference type="Proteomes" id="UP001595721">
    <property type="component" value="Unassembled WGS sequence"/>
</dbReference>
<keyword evidence="3" id="KW-1185">Reference proteome</keyword>